<keyword evidence="5 7" id="KW-0456">Lyase</keyword>
<evidence type="ECO:0000313" key="8">
    <source>
        <dbReference type="EMBL" id="OGM21809.1"/>
    </source>
</evidence>
<gene>
    <name evidence="7" type="primary">mltG</name>
    <name evidence="8" type="ORF">A2863_04330</name>
</gene>
<organism evidence="8 9">
    <name type="scientific">Candidatus Woesebacteria bacterium RIFCSPHIGHO2_01_FULL_38_9b</name>
    <dbReference type="NCBI Taxonomy" id="1802493"/>
    <lineage>
        <taxon>Bacteria</taxon>
        <taxon>Candidatus Woeseibacteriota</taxon>
    </lineage>
</organism>
<accession>A0A1F7Y4H7</accession>
<dbReference type="Gene3D" id="3.30.1490.480">
    <property type="entry name" value="Endolytic murein transglycosylase"/>
    <property type="match status" value="1"/>
</dbReference>
<keyword evidence="3 7" id="KW-1133">Transmembrane helix</keyword>
<comment type="function">
    <text evidence="7">Functions as a peptidoglycan terminase that cleaves nascent peptidoglycan strands endolytically to terminate their elongation.</text>
</comment>
<evidence type="ECO:0000256" key="2">
    <source>
        <dbReference type="ARBA" id="ARBA00022692"/>
    </source>
</evidence>
<keyword evidence="2 7" id="KW-0812">Transmembrane</keyword>
<keyword evidence="1 7" id="KW-1003">Cell membrane</keyword>
<dbReference type="GO" id="GO:0005886">
    <property type="term" value="C:plasma membrane"/>
    <property type="evidence" value="ECO:0007669"/>
    <property type="project" value="UniProtKB-UniRule"/>
</dbReference>
<dbReference type="GO" id="GO:0071555">
    <property type="term" value="P:cell wall organization"/>
    <property type="evidence" value="ECO:0007669"/>
    <property type="project" value="UniProtKB-KW"/>
</dbReference>
<evidence type="ECO:0000256" key="6">
    <source>
        <dbReference type="ARBA" id="ARBA00023316"/>
    </source>
</evidence>
<feature type="site" description="Important for catalytic activity" evidence="7">
    <location>
        <position position="211"/>
    </location>
</feature>
<keyword evidence="6 7" id="KW-0961">Cell wall biogenesis/degradation</keyword>
<dbReference type="Pfam" id="PF02618">
    <property type="entry name" value="YceG"/>
    <property type="match status" value="1"/>
</dbReference>
<comment type="similarity">
    <text evidence="7">Belongs to the transglycosylase MltG family.</text>
</comment>
<dbReference type="Proteomes" id="UP000178750">
    <property type="component" value="Unassembled WGS sequence"/>
</dbReference>
<comment type="catalytic activity">
    <reaction evidence="7">
        <text>a peptidoglycan chain = a peptidoglycan chain with N-acetyl-1,6-anhydromuramyl-[peptide] at the reducing end + a peptidoglycan chain with N-acetylglucosamine at the non-reducing end.</text>
        <dbReference type="EC" id="4.2.2.29"/>
    </reaction>
</comment>
<protein>
    <recommendedName>
        <fullName evidence="7">Endolytic murein transglycosylase</fullName>
        <ecNumber evidence="7">4.2.2.29</ecNumber>
    </recommendedName>
    <alternativeName>
        <fullName evidence="7">Peptidoglycan lytic transglycosylase</fullName>
    </alternativeName>
    <alternativeName>
        <fullName evidence="7">Peptidoglycan polymerization terminase</fullName>
    </alternativeName>
</protein>
<sequence length="329" mass="36746">MNNMQKLTIRVSITLSLLILSIGVAGYGLFRLFLLPVDLKNQTPVRVIIPRGKGASWIGNALEDAGLIRSKYVFRFVVWKQGLTKSIQSGTYSLSTSQSVIEIAQSLTKGTDDVWVTVVEGLRREEVANVFAHSIDTAFDTKEFLTLTKGKEGYLFPDTYLVPKDATTKLTATLLTNTFARKVTPKIREGWKAQGLSELEALTLASLVQREARDPASMKMVAGILLKRLRADWPLQVDATLQYIKGFDANENTWWPTPLVADKKLKSPYNTYLHVGLPPGPIANPGLDTMDAVAFPTENEFWYYLTGRTGEMHYAKTIEEHNSNIAKYL</sequence>
<proteinExistence type="inferred from homology"/>
<comment type="caution">
    <text evidence="8">The sequence shown here is derived from an EMBL/GenBank/DDBJ whole genome shotgun (WGS) entry which is preliminary data.</text>
</comment>
<dbReference type="GO" id="GO:0008932">
    <property type="term" value="F:lytic endotransglycosylase activity"/>
    <property type="evidence" value="ECO:0007669"/>
    <property type="project" value="UniProtKB-UniRule"/>
</dbReference>
<dbReference type="InterPro" id="IPR003770">
    <property type="entry name" value="MLTG-like"/>
</dbReference>
<keyword evidence="4 7" id="KW-0472">Membrane</keyword>
<dbReference type="EC" id="4.2.2.29" evidence="7"/>
<evidence type="ECO:0000256" key="1">
    <source>
        <dbReference type="ARBA" id="ARBA00022475"/>
    </source>
</evidence>
<reference evidence="8 9" key="1">
    <citation type="journal article" date="2016" name="Nat. Commun.">
        <title>Thousands of microbial genomes shed light on interconnected biogeochemical processes in an aquifer system.</title>
        <authorList>
            <person name="Anantharaman K."/>
            <person name="Brown C.T."/>
            <person name="Hug L.A."/>
            <person name="Sharon I."/>
            <person name="Castelle C.J."/>
            <person name="Probst A.J."/>
            <person name="Thomas B.C."/>
            <person name="Singh A."/>
            <person name="Wilkins M.J."/>
            <person name="Karaoz U."/>
            <person name="Brodie E.L."/>
            <person name="Williams K.H."/>
            <person name="Hubbard S.S."/>
            <person name="Banfield J.F."/>
        </authorList>
    </citation>
    <scope>NUCLEOTIDE SEQUENCE [LARGE SCALE GENOMIC DNA]</scope>
</reference>
<dbReference type="EMBL" id="MGGF01000024">
    <property type="protein sequence ID" value="OGM21809.1"/>
    <property type="molecule type" value="Genomic_DNA"/>
</dbReference>
<evidence type="ECO:0000256" key="7">
    <source>
        <dbReference type="HAMAP-Rule" id="MF_02065"/>
    </source>
</evidence>
<dbReference type="HAMAP" id="MF_02065">
    <property type="entry name" value="MltG"/>
    <property type="match status" value="1"/>
</dbReference>
<evidence type="ECO:0000256" key="4">
    <source>
        <dbReference type="ARBA" id="ARBA00023136"/>
    </source>
</evidence>
<dbReference type="NCBIfam" id="TIGR00247">
    <property type="entry name" value="endolytic transglycosylase MltG"/>
    <property type="match status" value="1"/>
</dbReference>
<evidence type="ECO:0000313" key="9">
    <source>
        <dbReference type="Proteomes" id="UP000178750"/>
    </source>
</evidence>
<name>A0A1F7Y4H7_9BACT</name>
<dbReference type="GO" id="GO:0009252">
    <property type="term" value="P:peptidoglycan biosynthetic process"/>
    <property type="evidence" value="ECO:0007669"/>
    <property type="project" value="UniProtKB-UniRule"/>
</dbReference>
<evidence type="ECO:0000256" key="5">
    <source>
        <dbReference type="ARBA" id="ARBA00023239"/>
    </source>
</evidence>
<evidence type="ECO:0000256" key="3">
    <source>
        <dbReference type="ARBA" id="ARBA00022989"/>
    </source>
</evidence>
<dbReference type="PANTHER" id="PTHR30518:SF2">
    <property type="entry name" value="ENDOLYTIC MUREIN TRANSGLYCOSYLASE"/>
    <property type="match status" value="1"/>
</dbReference>
<dbReference type="AlphaFoldDB" id="A0A1F7Y4H7"/>
<dbReference type="PANTHER" id="PTHR30518">
    <property type="entry name" value="ENDOLYTIC MUREIN TRANSGLYCOSYLASE"/>
    <property type="match status" value="1"/>
</dbReference>